<name>A0A9N9KMP1_9HELO</name>
<accession>A0A9N9KMP1</accession>
<comment type="caution">
    <text evidence="5">The sequence shown here is derived from an EMBL/GenBank/DDBJ whole genome shotgun (WGS) entry which is preliminary data.</text>
</comment>
<dbReference type="EMBL" id="CAJVRL010000001">
    <property type="protein sequence ID" value="CAG8948780.1"/>
    <property type="molecule type" value="Genomic_DNA"/>
</dbReference>
<dbReference type="InterPro" id="IPR036291">
    <property type="entry name" value="NAD(P)-bd_dom_sf"/>
</dbReference>
<gene>
    <name evidence="5" type="ORF">HYFRA_00001902</name>
</gene>
<dbReference type="InterPro" id="IPR057326">
    <property type="entry name" value="KR_dom"/>
</dbReference>
<evidence type="ECO:0000256" key="1">
    <source>
        <dbReference type="ARBA" id="ARBA00006484"/>
    </source>
</evidence>
<dbReference type="InterPro" id="IPR002347">
    <property type="entry name" value="SDR_fam"/>
</dbReference>
<evidence type="ECO:0000313" key="6">
    <source>
        <dbReference type="Proteomes" id="UP000696280"/>
    </source>
</evidence>
<protein>
    <recommendedName>
        <fullName evidence="4">Ketoreductase domain-containing protein</fullName>
    </recommendedName>
</protein>
<dbReference type="GO" id="GO:0016614">
    <property type="term" value="F:oxidoreductase activity, acting on CH-OH group of donors"/>
    <property type="evidence" value="ECO:0007669"/>
    <property type="project" value="UniProtKB-ARBA"/>
</dbReference>
<dbReference type="PRINTS" id="PR00081">
    <property type="entry name" value="GDHRDH"/>
</dbReference>
<keyword evidence="2" id="KW-0521">NADP</keyword>
<dbReference type="FunFam" id="3.40.50.720:FF:000084">
    <property type="entry name" value="Short-chain dehydrogenase reductase"/>
    <property type="match status" value="1"/>
</dbReference>
<keyword evidence="6" id="KW-1185">Reference proteome</keyword>
<sequence length="248" mass="25882">MSLPFEGKTALITGGSKGIGLAISHHLSSLGAKVIINYASSSSAADAAVSSIGPDKALAIQADVSSMSDLDRLVKESLAWSGGKIDILVNCAAILKPAELEGVTEADYDQVFGLNVKGVVFLTQKITPHMPPNSRIILFSTTQAHASTVTAPYLIYTMTKGAIEQMTRVLSKDLARKGITVNCIAPGPTGTDMFFAGKSESLLKMLASLNPQNRIGEPSEIASVVGFLCGEGARWVTGQTLNVNGGMA</sequence>
<evidence type="ECO:0000256" key="2">
    <source>
        <dbReference type="ARBA" id="ARBA00022857"/>
    </source>
</evidence>
<dbReference type="PRINTS" id="PR00080">
    <property type="entry name" value="SDRFAMILY"/>
</dbReference>
<dbReference type="OrthoDB" id="47007at2759"/>
<dbReference type="GO" id="GO:0009688">
    <property type="term" value="P:abscisic acid biosynthetic process"/>
    <property type="evidence" value="ECO:0007669"/>
    <property type="project" value="UniProtKB-ARBA"/>
</dbReference>
<dbReference type="SMART" id="SM00822">
    <property type="entry name" value="PKS_KR"/>
    <property type="match status" value="1"/>
</dbReference>
<dbReference type="Gene3D" id="3.40.50.720">
    <property type="entry name" value="NAD(P)-binding Rossmann-like Domain"/>
    <property type="match status" value="1"/>
</dbReference>
<evidence type="ECO:0000256" key="3">
    <source>
        <dbReference type="ARBA" id="ARBA00023002"/>
    </source>
</evidence>
<reference evidence="5" key="1">
    <citation type="submission" date="2021-07" db="EMBL/GenBank/DDBJ databases">
        <authorList>
            <person name="Durling M."/>
        </authorList>
    </citation>
    <scope>NUCLEOTIDE SEQUENCE</scope>
</reference>
<dbReference type="PANTHER" id="PTHR48107:SF7">
    <property type="entry name" value="RE15974P"/>
    <property type="match status" value="1"/>
</dbReference>
<comment type="similarity">
    <text evidence="1">Belongs to the short-chain dehydrogenases/reductases (SDR) family.</text>
</comment>
<proteinExistence type="inferred from homology"/>
<keyword evidence="3" id="KW-0560">Oxidoreductase</keyword>
<evidence type="ECO:0000313" key="5">
    <source>
        <dbReference type="EMBL" id="CAG8948780.1"/>
    </source>
</evidence>
<evidence type="ECO:0000259" key="4">
    <source>
        <dbReference type="SMART" id="SM00822"/>
    </source>
</evidence>
<organism evidence="5 6">
    <name type="scientific">Hymenoscyphus fraxineus</name>
    <dbReference type="NCBI Taxonomy" id="746836"/>
    <lineage>
        <taxon>Eukaryota</taxon>
        <taxon>Fungi</taxon>
        <taxon>Dikarya</taxon>
        <taxon>Ascomycota</taxon>
        <taxon>Pezizomycotina</taxon>
        <taxon>Leotiomycetes</taxon>
        <taxon>Helotiales</taxon>
        <taxon>Helotiaceae</taxon>
        <taxon>Hymenoscyphus</taxon>
    </lineage>
</organism>
<dbReference type="Proteomes" id="UP000696280">
    <property type="component" value="Unassembled WGS sequence"/>
</dbReference>
<dbReference type="AlphaFoldDB" id="A0A9N9KMP1"/>
<feature type="domain" description="Ketoreductase" evidence="4">
    <location>
        <begin position="8"/>
        <end position="187"/>
    </location>
</feature>
<dbReference type="PANTHER" id="PTHR48107">
    <property type="entry name" value="NADPH-DEPENDENT ALDEHYDE REDUCTASE-LIKE PROTEIN, CHLOROPLASTIC-RELATED"/>
    <property type="match status" value="1"/>
</dbReference>
<dbReference type="SUPFAM" id="SSF51735">
    <property type="entry name" value="NAD(P)-binding Rossmann-fold domains"/>
    <property type="match status" value="1"/>
</dbReference>
<dbReference type="Pfam" id="PF13561">
    <property type="entry name" value="adh_short_C2"/>
    <property type="match status" value="1"/>
</dbReference>